<dbReference type="InterPro" id="IPR050991">
    <property type="entry name" value="ECM_Regulatory_Proteins"/>
</dbReference>
<feature type="signal peptide" evidence="5">
    <location>
        <begin position="1"/>
        <end position="19"/>
    </location>
</feature>
<evidence type="ECO:0000313" key="8">
    <source>
        <dbReference type="EMBL" id="TXE15565.1"/>
    </source>
</evidence>
<dbReference type="SMART" id="SM00060">
    <property type="entry name" value="FN3"/>
    <property type="match status" value="2"/>
</dbReference>
<keyword evidence="3 4" id="KW-0408">Iron</keyword>
<dbReference type="GO" id="GO:0020037">
    <property type="term" value="F:heme binding"/>
    <property type="evidence" value="ECO:0007669"/>
    <property type="project" value="InterPro"/>
</dbReference>
<feature type="chain" id="PRO_5023093496" description="Fibronectin type III domain-containing protein" evidence="5">
    <location>
        <begin position="20"/>
        <end position="511"/>
    </location>
</feature>
<dbReference type="STRING" id="1123037.GCA_000425305_01528"/>
<dbReference type="CDD" id="cd00063">
    <property type="entry name" value="FN3"/>
    <property type="match status" value="1"/>
</dbReference>
<keyword evidence="9" id="KW-1185">Reference proteome</keyword>
<keyword evidence="4" id="KW-0349">Heme</keyword>
<dbReference type="PROSITE" id="PS51007">
    <property type="entry name" value="CYTC"/>
    <property type="match status" value="1"/>
</dbReference>
<dbReference type="Gene3D" id="2.60.40.10">
    <property type="entry name" value="Immunoglobulins"/>
    <property type="match status" value="2"/>
</dbReference>
<protein>
    <recommendedName>
        <fullName evidence="10">Fibronectin type III domain-containing protein</fullName>
    </recommendedName>
</protein>
<dbReference type="EMBL" id="VOSB01000029">
    <property type="protein sequence ID" value="TXE15565.1"/>
    <property type="molecule type" value="Genomic_DNA"/>
</dbReference>
<dbReference type="GO" id="GO:0009055">
    <property type="term" value="F:electron transfer activity"/>
    <property type="evidence" value="ECO:0007669"/>
    <property type="project" value="InterPro"/>
</dbReference>
<dbReference type="InterPro" id="IPR003961">
    <property type="entry name" value="FN3_dom"/>
</dbReference>
<organism evidence="8 9">
    <name type="scientific">Psychroserpens burtonensis</name>
    <dbReference type="NCBI Taxonomy" id="49278"/>
    <lineage>
        <taxon>Bacteria</taxon>
        <taxon>Pseudomonadati</taxon>
        <taxon>Bacteroidota</taxon>
        <taxon>Flavobacteriia</taxon>
        <taxon>Flavobacteriales</taxon>
        <taxon>Flavobacteriaceae</taxon>
        <taxon>Psychroserpens</taxon>
    </lineage>
</organism>
<accession>A0A5C7B2V7</accession>
<evidence type="ECO:0000256" key="1">
    <source>
        <dbReference type="ARBA" id="ARBA00022723"/>
    </source>
</evidence>
<dbReference type="Proteomes" id="UP000321938">
    <property type="component" value="Unassembled WGS sequence"/>
</dbReference>
<evidence type="ECO:0000313" key="9">
    <source>
        <dbReference type="Proteomes" id="UP000321938"/>
    </source>
</evidence>
<proteinExistence type="predicted"/>
<dbReference type="AlphaFoldDB" id="A0A5C7B2V7"/>
<dbReference type="PANTHER" id="PTHR46708">
    <property type="entry name" value="TENASCIN"/>
    <property type="match status" value="1"/>
</dbReference>
<keyword evidence="2" id="KW-0677">Repeat</keyword>
<evidence type="ECO:0000256" key="5">
    <source>
        <dbReference type="SAM" id="SignalP"/>
    </source>
</evidence>
<keyword evidence="1 4" id="KW-0479">Metal-binding</keyword>
<dbReference type="InterPro" id="IPR036116">
    <property type="entry name" value="FN3_sf"/>
</dbReference>
<evidence type="ECO:0000256" key="2">
    <source>
        <dbReference type="ARBA" id="ARBA00022737"/>
    </source>
</evidence>
<evidence type="ECO:0000256" key="3">
    <source>
        <dbReference type="ARBA" id="ARBA00023004"/>
    </source>
</evidence>
<evidence type="ECO:0000259" key="7">
    <source>
        <dbReference type="PROSITE" id="PS51007"/>
    </source>
</evidence>
<dbReference type="PANTHER" id="PTHR46708:SF2">
    <property type="entry name" value="FIBRONECTIN TYPE-III DOMAIN-CONTAINING PROTEIN"/>
    <property type="match status" value="1"/>
</dbReference>
<dbReference type="PROSITE" id="PS50853">
    <property type="entry name" value="FN3"/>
    <property type="match status" value="2"/>
</dbReference>
<feature type="domain" description="Cytochrome c" evidence="7">
    <location>
        <begin position="348"/>
        <end position="511"/>
    </location>
</feature>
<dbReference type="InterPro" id="IPR009056">
    <property type="entry name" value="Cyt_c-like_dom"/>
</dbReference>
<dbReference type="SUPFAM" id="SSF49265">
    <property type="entry name" value="Fibronectin type III"/>
    <property type="match status" value="1"/>
</dbReference>
<feature type="domain" description="Fibronectin type-III" evidence="6">
    <location>
        <begin position="30"/>
        <end position="119"/>
    </location>
</feature>
<dbReference type="OrthoDB" id="9792152at2"/>
<name>A0A5C7B2V7_9FLAO</name>
<dbReference type="Pfam" id="PF00041">
    <property type="entry name" value="fn3"/>
    <property type="match status" value="1"/>
</dbReference>
<dbReference type="InterPro" id="IPR013783">
    <property type="entry name" value="Ig-like_fold"/>
</dbReference>
<dbReference type="GO" id="GO:0046872">
    <property type="term" value="F:metal ion binding"/>
    <property type="evidence" value="ECO:0007669"/>
    <property type="project" value="UniProtKB-KW"/>
</dbReference>
<evidence type="ECO:0000259" key="6">
    <source>
        <dbReference type="PROSITE" id="PS50853"/>
    </source>
</evidence>
<dbReference type="RefSeq" id="WP_147232062.1">
    <property type="nucleotide sequence ID" value="NZ_VOSB01000029.1"/>
</dbReference>
<sequence length="511" mass="56209">MFKKIALLLFVSVFITACNTDDDMVAACNVVNSVSSNSVTDSSTNISWNDASNTGSYIVEYGLSGFAIGGGTSLSSTNTNISISELQGNTTYDVYVQTVCSENNISMLTDVYSFTTSETPCAAVTNISSSMITDTSAVIAWEDTVNTGSTYELEFGALGFSLGSGTTLAANNTSLEITGLLPNTNYDFYIKAICNGSNVSPSTNQNTFTTLAIPVIPEFRPTLSELNLFIDDLNNLDITPYGFEYNLNSKLFSDYATKQRFFVLPTGEKLTYNGEGLPIFPENSIIVKTFYYNIDDRDPSLGQKIIETRLLIKIDGSWETGDYKWNDAQTEAFLDFNGSTVPVSWIDSEGQSNSVNYEIPSNTDCFKCHQTSGSMTPIGPKMRTINFDFNGSNQIQRLIDNDMLEGLSDPTSVSLLPKWDDPTVSLDRRARAYMDINCAHCHIQGGFCEEQSNLRLGYETAYEESSISQSRNSILTRIQNTIPQYGMPLIGTTIIHDEGVDLLIEYINSLE</sequence>
<comment type="caution">
    <text evidence="8">The sequence shown here is derived from an EMBL/GenBank/DDBJ whole genome shotgun (WGS) entry which is preliminary data.</text>
</comment>
<reference evidence="8 9" key="1">
    <citation type="submission" date="2019-08" db="EMBL/GenBank/DDBJ databases">
        <title>Genome of Psychroserpens burtonensis ACAM 167.</title>
        <authorList>
            <person name="Bowman J.P."/>
        </authorList>
    </citation>
    <scope>NUCLEOTIDE SEQUENCE [LARGE SCALE GENOMIC DNA]</scope>
    <source>
        <strain evidence="8 9">ACAM 167</strain>
    </source>
</reference>
<dbReference type="PROSITE" id="PS51257">
    <property type="entry name" value="PROKAR_LIPOPROTEIN"/>
    <property type="match status" value="1"/>
</dbReference>
<gene>
    <name evidence="8" type="ORF">ES692_16130</name>
</gene>
<feature type="domain" description="Fibronectin type-III" evidence="6">
    <location>
        <begin position="123"/>
        <end position="213"/>
    </location>
</feature>
<keyword evidence="5" id="KW-0732">Signal</keyword>
<evidence type="ECO:0008006" key="10">
    <source>
        <dbReference type="Google" id="ProtNLM"/>
    </source>
</evidence>
<evidence type="ECO:0000256" key="4">
    <source>
        <dbReference type="PROSITE-ProRule" id="PRU00433"/>
    </source>
</evidence>